<feature type="binding site" evidence="14">
    <location>
        <position position="915"/>
    </location>
    <ligand>
        <name>Mg(2+)</name>
        <dbReference type="ChEBI" id="CHEBI:18420"/>
    </ligand>
</feature>
<feature type="transmembrane region" description="Helical" evidence="15">
    <location>
        <begin position="303"/>
        <end position="333"/>
    </location>
</feature>
<dbReference type="Gene3D" id="2.70.150.10">
    <property type="entry name" value="Calcium-transporting ATPase, cytoplasmic transduction domain A"/>
    <property type="match status" value="1"/>
</dbReference>
<keyword evidence="6 13" id="KW-0067">ATP-binding</keyword>
<feature type="binding site" evidence="14">
    <location>
        <position position="418"/>
    </location>
    <ligand>
        <name>Mg(2+)</name>
        <dbReference type="ChEBI" id="CHEBI:18420"/>
    </ligand>
</feature>
<feature type="binding site" evidence="13">
    <location>
        <position position="797"/>
    </location>
    <ligand>
        <name>ATP</name>
        <dbReference type="ChEBI" id="CHEBI:30616"/>
    </ligand>
</feature>
<dbReference type="InterPro" id="IPR044492">
    <property type="entry name" value="P_typ_ATPase_HD_dom"/>
</dbReference>
<comment type="cofactor">
    <cofactor evidence="14">
        <name>Mg(2+)</name>
        <dbReference type="ChEBI" id="CHEBI:18420"/>
    </cofactor>
</comment>
<feature type="domain" description="P-type ATPase N-terminal" evidence="17">
    <location>
        <begin position="45"/>
        <end position="99"/>
    </location>
</feature>
<comment type="catalytic activity">
    <reaction evidence="11 15">
        <text>ATP + H2O + phospholipidSide 1 = ADP + phosphate + phospholipidSide 2.</text>
        <dbReference type="EC" id="7.6.2.1"/>
    </reaction>
</comment>
<dbReference type="Gene3D" id="3.40.50.1000">
    <property type="entry name" value="HAD superfamily/HAD-like"/>
    <property type="match status" value="1"/>
</dbReference>
<feature type="transmembrane region" description="Helical" evidence="15">
    <location>
        <begin position="1117"/>
        <end position="1137"/>
    </location>
</feature>
<feature type="binding site" evidence="13">
    <location>
        <position position="419"/>
    </location>
    <ligand>
        <name>ATP</name>
        <dbReference type="ChEBI" id="CHEBI:30616"/>
    </ligand>
</feature>
<dbReference type="InterPro" id="IPR008250">
    <property type="entry name" value="ATPase_P-typ_transduc_dom_A_sf"/>
</dbReference>
<feature type="binding site" evidence="14">
    <location>
        <position position="420"/>
    </location>
    <ligand>
        <name>Mg(2+)</name>
        <dbReference type="ChEBI" id="CHEBI:18420"/>
    </ligand>
</feature>
<dbReference type="Proteomes" id="UP001626550">
    <property type="component" value="Unassembled WGS sequence"/>
</dbReference>
<accession>A0ABD2PVE9</accession>
<keyword evidence="5 13" id="KW-0547">Nucleotide-binding</keyword>
<feature type="binding site" evidence="13">
    <location>
        <position position="918"/>
    </location>
    <ligand>
        <name>ATP</name>
        <dbReference type="ChEBI" id="CHEBI:30616"/>
    </ligand>
</feature>
<keyword evidence="9 15" id="KW-1133">Transmembrane helix</keyword>
<dbReference type="Pfam" id="PF16212">
    <property type="entry name" value="PhoLip_ATPase_C"/>
    <property type="match status" value="1"/>
</dbReference>
<keyword evidence="4 14" id="KW-0479">Metal-binding</keyword>
<dbReference type="GO" id="GO:0000287">
    <property type="term" value="F:magnesium ion binding"/>
    <property type="evidence" value="ECO:0007669"/>
    <property type="project" value="UniProtKB-UniRule"/>
</dbReference>
<dbReference type="SUPFAM" id="SSF56784">
    <property type="entry name" value="HAD-like"/>
    <property type="match status" value="1"/>
</dbReference>
<dbReference type="GO" id="GO:0140326">
    <property type="term" value="F:ATPase-coupled intramembrane lipid transporter activity"/>
    <property type="evidence" value="ECO:0007669"/>
    <property type="project" value="UniProtKB-EC"/>
</dbReference>
<evidence type="ECO:0000256" key="1">
    <source>
        <dbReference type="ARBA" id="ARBA00004141"/>
    </source>
</evidence>
<keyword evidence="20" id="KW-1185">Reference proteome</keyword>
<dbReference type="AlphaFoldDB" id="A0ABD2PVE9"/>
<feature type="binding site" evidence="13">
    <location>
        <position position="798"/>
    </location>
    <ligand>
        <name>ATP</name>
        <dbReference type="ChEBI" id="CHEBI:30616"/>
    </ligand>
</feature>
<evidence type="ECO:0000256" key="16">
    <source>
        <dbReference type="SAM" id="MobiDB-lite"/>
    </source>
</evidence>
<dbReference type="InterPro" id="IPR023214">
    <property type="entry name" value="HAD_sf"/>
</dbReference>
<dbReference type="PANTHER" id="PTHR24092:SF175">
    <property type="entry name" value="PHOSPHOLIPID-TRANSPORTING ATPASE"/>
    <property type="match status" value="1"/>
</dbReference>
<proteinExistence type="inferred from homology"/>
<dbReference type="Pfam" id="PF16209">
    <property type="entry name" value="PhoLip_ATPase_N"/>
    <property type="match status" value="1"/>
</dbReference>
<reference evidence="19 20" key="1">
    <citation type="submission" date="2024-11" db="EMBL/GenBank/DDBJ databases">
        <title>Adaptive evolution of stress response genes in parasites aligns with host niche diversity.</title>
        <authorList>
            <person name="Hahn C."/>
            <person name="Resl P."/>
        </authorList>
    </citation>
    <scope>NUCLEOTIDE SEQUENCE [LARGE SCALE GENOMIC DNA]</scope>
    <source>
        <strain evidence="19">EGGRZ-B1_66</strain>
        <tissue evidence="19">Body</tissue>
    </source>
</reference>
<sequence>MLAYLNDFCIRIGWRRPPFPDQRIIPLGPISKASFVCKPYSLVELYDKNESITHAYTWYNFLPKNLFNQAQRVANFYFIALIILNLFSELSPVSPYASIMPFLFVVSLSAFKAGYEDYKRKCADNAINNVPVQVVDLMGNLKTIKSMEITVGDIVFCRANDTFPCDMLLLSSSEESGECFVTTASLDGETNLKQFRSITVTSDLESPESFRKLAGKIVCEQPISDFYKFNGQIYIEYDSMDNVNEMKTYKHILPLSKDNLLLRGARLRNTTYVYGCAIYTGLDTKMSKNSQEKRQKFSRVEDTLNLVLIFIIGLLFILSMSYTIASFAVRASIVNHWYIFVPNETPWRNVDQFFGAVILFNYLIPISLYVTVEFIKAFSTILFRLDAELYDERIDQPAIANTSDVVEEMGQIEYIFSDKTGTLTENCMNFRCFAVASGSYKTHGNKIFFDRPPKIKSSESLETILPDDSMSDEGQEETADLSSDRLALFLHLSLCHTVRVELPAPGEDHLGDDIDLKEASIRSRRGSVTKLTPKRKFSSLRRASAADSASKVFRRLSSRSPTNEKMANIDYDYQASSPDEKAFVVACKKLGVVYHGTDHKGIHIITIGGREAVRYRSLDVLEFDSDRKCMSVILQPAPTKYDSVGSSYCVPSLPVIVLCKGAETSILNKLSKSARRVQAEEIYDDQLVQAIFGRQSKHPTRDYVERKVSHFAEQGLRTLVMAARLLSSDEWQQLQTKLNMARGSLKNREQVLSAAYLQIESELTLLGCTGIEDQLQDGVAETITNLRKAGINFWILTGDKEETAVNISYSAGHFYREMKEVRITNVKDIKNCAKVLQNALDLMEKENSAEFGVVIDGGALGFCLKVALRHMLLALVTKATTVLCCRLTPLQKAEVVRLIKYSRKHDPPVTAAIGDGANDVSMIMEAHVGFGLFGKEGQQAVQAADFAFGRFRFLQRVILVHGHMIYNRITTTMKYFFYKNTVFTLCSVLYGSFCQYSTQTFFTQGYLAAYNVSMTSLPIMIFGIFEKHRSATALQDFPHLYRSISRNAGLRIVDIVCWLILGIWHAIIIFFGCYSLTLKGNESEAISQIFGFGTVVVCCVFTIVTTKLILIARYQNILFHLFILITIFLNAIIFIIVDRVHFPFTFLSPQEFFGVWTQLFTTPSAGLTYFGILIICFVALLPDFILRVYRDQSWTLNLSELIASRQKELAHIRLLKKLKSKTKILKLKSHRKKTAKNVQETIQEEEPSTDQSKIM</sequence>
<dbReference type="EMBL" id="JBJKFK010002235">
    <property type="protein sequence ID" value="KAL3311432.1"/>
    <property type="molecule type" value="Genomic_DNA"/>
</dbReference>
<evidence type="ECO:0000259" key="18">
    <source>
        <dbReference type="Pfam" id="PF16212"/>
    </source>
</evidence>
<feature type="transmembrane region" description="Helical" evidence="15">
    <location>
        <begin position="70"/>
        <end position="87"/>
    </location>
</feature>
<dbReference type="GO" id="GO:0005524">
    <property type="term" value="F:ATP binding"/>
    <property type="evidence" value="ECO:0007669"/>
    <property type="project" value="UniProtKB-UniRule"/>
</dbReference>
<feature type="binding site" evidence="13">
    <location>
        <position position="418"/>
    </location>
    <ligand>
        <name>ATP</name>
        <dbReference type="ChEBI" id="CHEBI:30616"/>
    </ligand>
</feature>
<feature type="binding site" evidence="13">
    <location>
        <position position="717"/>
    </location>
    <ligand>
        <name>ATP</name>
        <dbReference type="ChEBI" id="CHEBI:30616"/>
    </ligand>
</feature>
<keyword evidence="10 15" id="KW-0472">Membrane</keyword>
<evidence type="ECO:0000256" key="10">
    <source>
        <dbReference type="ARBA" id="ARBA00023136"/>
    </source>
</evidence>
<evidence type="ECO:0000256" key="15">
    <source>
        <dbReference type="RuleBase" id="RU362033"/>
    </source>
</evidence>
<dbReference type="InterPro" id="IPR006539">
    <property type="entry name" value="P-type_ATPase_IV"/>
</dbReference>
<feature type="transmembrane region" description="Helical" evidence="15">
    <location>
        <begin position="975"/>
        <end position="993"/>
    </location>
</feature>
<evidence type="ECO:0000256" key="5">
    <source>
        <dbReference type="ARBA" id="ARBA00022741"/>
    </source>
</evidence>
<evidence type="ECO:0000256" key="12">
    <source>
        <dbReference type="PIRSR" id="PIRSR606539-1"/>
    </source>
</evidence>
<feature type="transmembrane region" description="Helical" evidence="15">
    <location>
        <begin position="1089"/>
        <end position="1110"/>
    </location>
</feature>
<feature type="binding site" evidence="13">
    <location>
        <position position="919"/>
    </location>
    <ligand>
        <name>ATP</name>
        <dbReference type="ChEBI" id="CHEBI:30616"/>
    </ligand>
</feature>
<feature type="active site" description="4-aspartylphosphate intermediate" evidence="12">
    <location>
        <position position="418"/>
    </location>
</feature>
<feature type="binding site" evidence="13">
    <location>
        <position position="892"/>
    </location>
    <ligand>
        <name>ATP</name>
        <dbReference type="ChEBI" id="CHEBI:30616"/>
    </ligand>
</feature>
<evidence type="ECO:0000256" key="2">
    <source>
        <dbReference type="ARBA" id="ARBA00008109"/>
    </source>
</evidence>
<protein>
    <recommendedName>
        <fullName evidence="15">Phospholipid-transporting ATPase</fullName>
        <ecNumber evidence="15">7.6.2.1</ecNumber>
    </recommendedName>
</protein>
<dbReference type="GO" id="GO:0016020">
    <property type="term" value="C:membrane"/>
    <property type="evidence" value="ECO:0007669"/>
    <property type="project" value="UniProtKB-SubCell"/>
</dbReference>
<dbReference type="InterPro" id="IPR036412">
    <property type="entry name" value="HAD-like_sf"/>
</dbReference>
<dbReference type="Gene3D" id="3.40.1110.10">
    <property type="entry name" value="Calcium-transporting ATPase, cytoplasmic domain N"/>
    <property type="match status" value="1"/>
</dbReference>
<feature type="transmembrane region" description="Helical" evidence="15">
    <location>
        <begin position="1052"/>
        <end position="1077"/>
    </location>
</feature>
<evidence type="ECO:0000313" key="20">
    <source>
        <dbReference type="Proteomes" id="UP001626550"/>
    </source>
</evidence>
<dbReference type="SFLD" id="SFLDF00027">
    <property type="entry name" value="p-type_atpase"/>
    <property type="match status" value="1"/>
</dbReference>
<feature type="binding site" evidence="13">
    <location>
        <position position="623"/>
    </location>
    <ligand>
        <name>ATP</name>
        <dbReference type="ChEBI" id="CHEBI:30616"/>
    </ligand>
</feature>
<evidence type="ECO:0000259" key="17">
    <source>
        <dbReference type="Pfam" id="PF16209"/>
    </source>
</evidence>
<dbReference type="NCBIfam" id="TIGR01494">
    <property type="entry name" value="ATPase_P-type"/>
    <property type="match status" value="1"/>
</dbReference>
<evidence type="ECO:0000256" key="9">
    <source>
        <dbReference type="ARBA" id="ARBA00022989"/>
    </source>
</evidence>
<feature type="binding site" evidence="14">
    <location>
        <position position="919"/>
    </location>
    <ligand>
        <name>Mg(2+)</name>
        <dbReference type="ChEBI" id="CHEBI:18420"/>
    </ligand>
</feature>
<feature type="transmembrane region" description="Helical" evidence="15">
    <location>
        <begin position="353"/>
        <end position="375"/>
    </location>
</feature>
<feature type="binding site" evidence="13">
    <location>
        <position position="799"/>
    </location>
    <ligand>
        <name>ATP</name>
        <dbReference type="ChEBI" id="CHEBI:30616"/>
    </ligand>
</feature>
<dbReference type="InterPro" id="IPR032631">
    <property type="entry name" value="P-type_ATPase_N"/>
</dbReference>
<evidence type="ECO:0000256" key="4">
    <source>
        <dbReference type="ARBA" id="ARBA00022723"/>
    </source>
</evidence>
<dbReference type="PRINTS" id="PR00119">
    <property type="entry name" value="CATATPASE"/>
</dbReference>
<evidence type="ECO:0000256" key="3">
    <source>
        <dbReference type="ARBA" id="ARBA00022692"/>
    </source>
</evidence>
<dbReference type="EC" id="7.6.2.1" evidence="15"/>
<organism evidence="19 20">
    <name type="scientific">Cichlidogyrus casuarinus</name>
    <dbReference type="NCBI Taxonomy" id="1844966"/>
    <lineage>
        <taxon>Eukaryota</taxon>
        <taxon>Metazoa</taxon>
        <taxon>Spiralia</taxon>
        <taxon>Lophotrochozoa</taxon>
        <taxon>Platyhelminthes</taxon>
        <taxon>Monogenea</taxon>
        <taxon>Monopisthocotylea</taxon>
        <taxon>Dactylogyridea</taxon>
        <taxon>Ancyrocephalidae</taxon>
        <taxon>Cichlidogyrus</taxon>
    </lineage>
</organism>
<dbReference type="SUPFAM" id="SSF81653">
    <property type="entry name" value="Calcium ATPase, transduction domain A"/>
    <property type="match status" value="1"/>
</dbReference>
<dbReference type="SFLD" id="SFLDG00002">
    <property type="entry name" value="C1.7:_P-type_atpase_like"/>
    <property type="match status" value="1"/>
</dbReference>
<evidence type="ECO:0000256" key="7">
    <source>
        <dbReference type="ARBA" id="ARBA00022842"/>
    </source>
</evidence>
<dbReference type="SFLD" id="SFLDS00003">
    <property type="entry name" value="Haloacid_Dehalogenase"/>
    <property type="match status" value="1"/>
</dbReference>
<evidence type="ECO:0000256" key="13">
    <source>
        <dbReference type="PIRSR" id="PIRSR606539-2"/>
    </source>
</evidence>
<gene>
    <name evidence="19" type="primary">ATP11B</name>
    <name evidence="19" type="ORF">Ciccas_009986</name>
</gene>
<feature type="transmembrane region" description="Helical" evidence="15">
    <location>
        <begin position="1005"/>
        <end position="1025"/>
    </location>
</feature>
<feature type="binding site" evidence="13">
    <location>
        <position position="660"/>
    </location>
    <ligand>
        <name>ATP</name>
        <dbReference type="ChEBI" id="CHEBI:30616"/>
    </ligand>
</feature>
<name>A0ABD2PVE9_9PLAT</name>
<dbReference type="PANTHER" id="PTHR24092">
    <property type="entry name" value="PROBABLE PHOSPHOLIPID-TRANSPORTING ATPASE"/>
    <property type="match status" value="1"/>
</dbReference>
<feature type="domain" description="P-type ATPase C-terminal" evidence="18">
    <location>
        <begin position="941"/>
        <end position="1192"/>
    </location>
</feature>
<feature type="region of interest" description="Disordered" evidence="16">
    <location>
        <begin position="1235"/>
        <end position="1255"/>
    </location>
</feature>
<dbReference type="PROSITE" id="PS00154">
    <property type="entry name" value="ATPASE_E1_E2"/>
    <property type="match status" value="1"/>
</dbReference>
<evidence type="ECO:0000313" key="19">
    <source>
        <dbReference type="EMBL" id="KAL3311432.1"/>
    </source>
</evidence>
<evidence type="ECO:0000256" key="11">
    <source>
        <dbReference type="ARBA" id="ARBA00034036"/>
    </source>
</evidence>
<feature type="transmembrane region" description="Helical" evidence="15">
    <location>
        <begin position="1166"/>
        <end position="1186"/>
    </location>
</feature>
<keyword evidence="8 15" id="KW-1278">Translocase</keyword>
<dbReference type="NCBIfam" id="TIGR01652">
    <property type="entry name" value="ATPase-Plipid"/>
    <property type="match status" value="1"/>
</dbReference>
<evidence type="ECO:0000256" key="6">
    <source>
        <dbReference type="ARBA" id="ARBA00022840"/>
    </source>
</evidence>
<feature type="non-terminal residue" evidence="19">
    <location>
        <position position="1255"/>
    </location>
</feature>
<feature type="binding site" evidence="13">
    <location>
        <position position="420"/>
    </location>
    <ligand>
        <name>ATP</name>
        <dbReference type="ChEBI" id="CHEBI:30616"/>
    </ligand>
</feature>
<comment type="similarity">
    <text evidence="2 15">Belongs to the cation transport ATPase (P-type) (TC 3.A.3) family. Type IV subfamily.</text>
</comment>
<dbReference type="FunFam" id="3.40.50.1000:FF:000001">
    <property type="entry name" value="Phospholipid-transporting ATPase IC"/>
    <property type="match status" value="1"/>
</dbReference>
<dbReference type="InterPro" id="IPR032630">
    <property type="entry name" value="P_typ_ATPase_c"/>
</dbReference>
<evidence type="ECO:0000256" key="8">
    <source>
        <dbReference type="ARBA" id="ARBA00022967"/>
    </source>
</evidence>
<evidence type="ECO:0000256" key="14">
    <source>
        <dbReference type="PIRSR" id="PIRSR606539-3"/>
    </source>
</evidence>
<dbReference type="FunFam" id="3.40.50.1000:FF:000014">
    <property type="entry name" value="Phospholipid-transporting ATPase"/>
    <property type="match status" value="1"/>
</dbReference>
<dbReference type="InterPro" id="IPR023298">
    <property type="entry name" value="ATPase_P-typ_TM_dom_sf"/>
</dbReference>
<dbReference type="InterPro" id="IPR001757">
    <property type="entry name" value="P_typ_ATPase"/>
</dbReference>
<keyword evidence="7 14" id="KW-0460">Magnesium</keyword>
<dbReference type="SUPFAM" id="SSF81660">
    <property type="entry name" value="Metal cation-transporting ATPase, ATP-binding domain N"/>
    <property type="match status" value="1"/>
</dbReference>
<dbReference type="SUPFAM" id="SSF81665">
    <property type="entry name" value="Calcium ATPase, transmembrane domain M"/>
    <property type="match status" value="1"/>
</dbReference>
<feature type="binding site" evidence="13">
    <location>
        <position position="886"/>
    </location>
    <ligand>
        <name>ATP</name>
        <dbReference type="ChEBI" id="CHEBI:30616"/>
    </ligand>
</feature>
<dbReference type="Pfam" id="PF13246">
    <property type="entry name" value="Cation_ATPase"/>
    <property type="match status" value="1"/>
</dbReference>
<feature type="transmembrane region" description="Helical" evidence="15">
    <location>
        <begin position="93"/>
        <end position="111"/>
    </location>
</feature>
<keyword evidence="3 15" id="KW-0812">Transmembrane</keyword>
<comment type="caution">
    <text evidence="19">The sequence shown here is derived from an EMBL/GenBank/DDBJ whole genome shotgun (WGS) entry which is preliminary data.</text>
</comment>
<feature type="binding site" evidence="13">
    <location>
        <position position="580"/>
    </location>
    <ligand>
        <name>ATP</name>
        <dbReference type="ChEBI" id="CHEBI:30616"/>
    </ligand>
</feature>
<dbReference type="InterPro" id="IPR023299">
    <property type="entry name" value="ATPase_P-typ_cyto_dom_N"/>
</dbReference>
<comment type="subcellular location">
    <subcellularLocation>
        <location evidence="1 15">Membrane</location>
        <topology evidence="1 15">Multi-pass membrane protein</topology>
    </subcellularLocation>
</comment>
<dbReference type="InterPro" id="IPR018303">
    <property type="entry name" value="ATPase_P-typ_P_site"/>
</dbReference>